<accession>A0A9Q1MJE9</accession>
<evidence type="ECO:0000256" key="2">
    <source>
        <dbReference type="ARBA" id="ARBA00022786"/>
    </source>
</evidence>
<keyword evidence="2 4" id="KW-0833">Ubl conjugation pathway</keyword>
<dbReference type="InterPro" id="IPR016135">
    <property type="entry name" value="UBQ-conjugating_enzyme/RWD"/>
</dbReference>
<evidence type="ECO:0000259" key="5">
    <source>
        <dbReference type="PROSITE" id="PS50127"/>
    </source>
</evidence>
<dbReference type="EMBL" id="JAJAGQ010000006">
    <property type="protein sequence ID" value="KAJ8561368.1"/>
    <property type="molecule type" value="Genomic_DNA"/>
</dbReference>
<keyword evidence="7" id="KW-1185">Reference proteome</keyword>
<dbReference type="InterPro" id="IPR050113">
    <property type="entry name" value="Ub_conjugating_enzyme"/>
</dbReference>
<dbReference type="AlphaFoldDB" id="A0A9Q1MJE9"/>
<name>A0A9Q1MJE9_9SOLA</name>
<evidence type="ECO:0000256" key="1">
    <source>
        <dbReference type="ARBA" id="ARBA00022679"/>
    </source>
</evidence>
<dbReference type="PANTHER" id="PTHR24067">
    <property type="entry name" value="UBIQUITIN-CONJUGATING ENZYME E2"/>
    <property type="match status" value="1"/>
</dbReference>
<protein>
    <recommendedName>
        <fullName evidence="5">UBC core domain-containing protein</fullName>
    </recommendedName>
</protein>
<sequence>MSAGIARGRLAEERKSWRKNHPHGFVARPETGPDGSVNLMVWHCSIPGKPATDWEGGFYPITMHFSEDYPSKPPKCKFPQGFFHPNVYPSGTVCLSILNEDSGWRPAITVKQILVGIQDLLDQPNPNDPAQTDGYQLYMQDTADYKRRVRQQAKQYPALVYH</sequence>
<organism evidence="6 7">
    <name type="scientific">Anisodus acutangulus</name>
    <dbReference type="NCBI Taxonomy" id="402998"/>
    <lineage>
        <taxon>Eukaryota</taxon>
        <taxon>Viridiplantae</taxon>
        <taxon>Streptophyta</taxon>
        <taxon>Embryophyta</taxon>
        <taxon>Tracheophyta</taxon>
        <taxon>Spermatophyta</taxon>
        <taxon>Magnoliopsida</taxon>
        <taxon>eudicotyledons</taxon>
        <taxon>Gunneridae</taxon>
        <taxon>Pentapetalae</taxon>
        <taxon>asterids</taxon>
        <taxon>lamiids</taxon>
        <taxon>Solanales</taxon>
        <taxon>Solanaceae</taxon>
        <taxon>Solanoideae</taxon>
        <taxon>Hyoscyameae</taxon>
        <taxon>Anisodus</taxon>
    </lineage>
</organism>
<evidence type="ECO:0000313" key="7">
    <source>
        <dbReference type="Proteomes" id="UP001152561"/>
    </source>
</evidence>
<dbReference type="InterPro" id="IPR000608">
    <property type="entry name" value="UBC"/>
</dbReference>
<dbReference type="InterPro" id="IPR023313">
    <property type="entry name" value="UBQ-conjugating_AS"/>
</dbReference>
<keyword evidence="4" id="KW-0067">ATP-binding</keyword>
<dbReference type="CDD" id="cd23798">
    <property type="entry name" value="UBCc_UBE2I"/>
    <property type="match status" value="1"/>
</dbReference>
<dbReference type="SUPFAM" id="SSF54495">
    <property type="entry name" value="UBC-like"/>
    <property type="match status" value="1"/>
</dbReference>
<keyword evidence="4" id="KW-0547">Nucleotide-binding</keyword>
<evidence type="ECO:0000256" key="4">
    <source>
        <dbReference type="RuleBase" id="RU362109"/>
    </source>
</evidence>
<dbReference type="PROSITE" id="PS50127">
    <property type="entry name" value="UBC_2"/>
    <property type="match status" value="1"/>
</dbReference>
<dbReference type="GO" id="GO:0016740">
    <property type="term" value="F:transferase activity"/>
    <property type="evidence" value="ECO:0007669"/>
    <property type="project" value="UniProtKB-KW"/>
</dbReference>
<evidence type="ECO:0000313" key="6">
    <source>
        <dbReference type="EMBL" id="KAJ8561368.1"/>
    </source>
</evidence>
<proteinExistence type="inferred from homology"/>
<reference evidence="7" key="1">
    <citation type="journal article" date="2023" name="Proc. Natl. Acad. Sci. U.S.A.">
        <title>Genomic and structural basis for evolution of tropane alkaloid biosynthesis.</title>
        <authorList>
            <person name="Wanga Y.-J."/>
            <person name="Taina T."/>
            <person name="Yua J.-Y."/>
            <person name="Lia J."/>
            <person name="Xua B."/>
            <person name="Chenc J."/>
            <person name="D'Auriad J.C."/>
            <person name="Huanga J.-P."/>
            <person name="Huanga S.-X."/>
        </authorList>
    </citation>
    <scope>NUCLEOTIDE SEQUENCE [LARGE SCALE GENOMIC DNA]</scope>
    <source>
        <strain evidence="7">cv. KIB-2019</strain>
    </source>
</reference>
<keyword evidence="1" id="KW-0808">Transferase</keyword>
<dbReference type="Gene3D" id="3.10.110.10">
    <property type="entry name" value="Ubiquitin Conjugating Enzyme"/>
    <property type="match status" value="1"/>
</dbReference>
<comment type="caution">
    <text evidence="6">The sequence shown here is derived from an EMBL/GenBank/DDBJ whole genome shotgun (WGS) entry which is preliminary data.</text>
</comment>
<dbReference type="OrthoDB" id="6600758at2759"/>
<evidence type="ECO:0000256" key="3">
    <source>
        <dbReference type="PROSITE-ProRule" id="PRU10133"/>
    </source>
</evidence>
<dbReference type="PROSITE" id="PS00183">
    <property type="entry name" value="UBC_1"/>
    <property type="match status" value="1"/>
</dbReference>
<gene>
    <name evidence="6" type="ORF">K7X08_027558</name>
</gene>
<feature type="domain" description="UBC core" evidence="5">
    <location>
        <begin position="5"/>
        <end position="158"/>
    </location>
</feature>
<comment type="similarity">
    <text evidence="4">Belongs to the ubiquitin-conjugating enzyme family.</text>
</comment>
<dbReference type="Pfam" id="PF00179">
    <property type="entry name" value="UQ_con"/>
    <property type="match status" value="1"/>
</dbReference>
<dbReference type="Proteomes" id="UP001152561">
    <property type="component" value="Unassembled WGS sequence"/>
</dbReference>
<dbReference type="GO" id="GO:0005524">
    <property type="term" value="F:ATP binding"/>
    <property type="evidence" value="ECO:0007669"/>
    <property type="project" value="UniProtKB-UniRule"/>
</dbReference>
<feature type="active site" description="Glycyl thioester intermediate" evidence="3">
    <location>
        <position position="94"/>
    </location>
</feature>
<dbReference type="SMART" id="SM00212">
    <property type="entry name" value="UBCc"/>
    <property type="match status" value="1"/>
</dbReference>
<dbReference type="FunFam" id="3.10.110.10:FF:000038">
    <property type="entry name" value="SUMO-conjugating enzyme SCE1"/>
    <property type="match status" value="1"/>
</dbReference>